<keyword evidence="1" id="KW-1134">Transmembrane beta strand</keyword>
<name>N6Z5K8_THAL4</name>
<evidence type="ECO:0000259" key="7">
    <source>
        <dbReference type="Pfam" id="PF08479"/>
    </source>
</evidence>
<dbReference type="PANTHER" id="PTHR34597:SF3">
    <property type="entry name" value="OUTER MEMBRANE TRANSPORTER CDIB"/>
    <property type="match status" value="1"/>
</dbReference>
<dbReference type="eggNOG" id="COG2831">
    <property type="taxonomic scope" value="Bacteria"/>
</dbReference>
<sequence length="570" mass="62079">MHTIARWVTTSAVLIAAVGTAMAQSGSPGSIDAQEQQRQQARERALREQLETMPDVRLHTPADTALPSDFPASETPCTTIREIALDGSAQAFAWALAAADPAGTLADGRCLGSTGIALIMQRVQDAIIARGYVTTRVLANAQDLRAGILTLTILPGRIRHIRFAPDSGARANAFNAMSASPGDILNLRDIEQGLENLKRVPTAEADIQIVPGGEPGESDLLITWKQAFPFRITLSANDGGAESTGRYIGSATLSGDHLFTLNDLFYAHFTHDIGGQRGKDPGERGTRGHTLHYSVPYGYWLFGLTASKNRYHQTVAGASQDYLYSGTSENYEARLAHLVHRNSRSKTSLYLRGYMSKSASFIDDTEIEVQRRRMGGWEFGVQHRSFAGRAVADLNLAWRRGTGAFDATPAVEEAFGEGTHKPRILSADASLDLPFRALGHDFRYLGVWRAQWNRTPLVPQDRFSIGGRYSVRGFDGESVLMAERGWLLRNELGWRIGPLGAELYAGLDHGQVGGPSASLLVGRRLTGAVVGLRGTWNRLAWEIFTGKPLAKPGDFETPRHASGFNLTLSL</sequence>
<keyword evidence="5" id="KW-0732">Signal</keyword>
<dbReference type="Pfam" id="PF03865">
    <property type="entry name" value="ShlB"/>
    <property type="match status" value="1"/>
</dbReference>
<dbReference type="InterPro" id="IPR035251">
    <property type="entry name" value="ShlB_POTRA"/>
</dbReference>
<dbReference type="PIRSF" id="PIRSF029745">
    <property type="entry name" value="FhaC"/>
    <property type="match status" value="1"/>
</dbReference>
<dbReference type="Pfam" id="PF08479">
    <property type="entry name" value="POTRA_2"/>
    <property type="match status" value="1"/>
</dbReference>
<dbReference type="InterPro" id="IPR051544">
    <property type="entry name" value="TPS_OM_transporter"/>
</dbReference>
<comment type="caution">
    <text evidence="9">The sequence shown here is derived from an EMBL/GenBank/DDBJ whole genome shotgun (WGS) entry which is preliminary data.</text>
</comment>
<dbReference type="AlphaFoldDB" id="N6Z5K8"/>
<dbReference type="EMBL" id="AMXE01000009">
    <property type="protein sequence ID" value="ENO89832.1"/>
    <property type="molecule type" value="Genomic_DNA"/>
</dbReference>
<feature type="domain" description="ShlB POTRA" evidence="8">
    <location>
        <begin position="157"/>
        <end position="211"/>
    </location>
</feature>
<keyword evidence="2" id="KW-0812">Transmembrane</keyword>
<keyword evidence="10" id="KW-1185">Reference proteome</keyword>
<dbReference type="Pfam" id="PF17287">
    <property type="entry name" value="POTRA_3"/>
    <property type="match status" value="1"/>
</dbReference>
<dbReference type="GO" id="GO:0098046">
    <property type="term" value="C:type V protein secretion system complex"/>
    <property type="evidence" value="ECO:0007669"/>
    <property type="project" value="TreeGrafter"/>
</dbReference>
<evidence type="ECO:0000256" key="4">
    <source>
        <dbReference type="SAM" id="MobiDB-lite"/>
    </source>
</evidence>
<accession>N6Z5K8</accession>
<dbReference type="RefSeq" id="WP_004334421.1">
    <property type="nucleotide sequence ID" value="NZ_AMXE01000009.1"/>
</dbReference>
<organism evidence="9 10">
    <name type="scientific">Thauera linaloolentis (strain DSM 12138 / JCM 21573 / CCUG 41526 / CIP 105981 / IAM 15112 / NBRC 102519 / 47Lol)</name>
    <dbReference type="NCBI Taxonomy" id="1123367"/>
    <lineage>
        <taxon>Bacteria</taxon>
        <taxon>Pseudomonadati</taxon>
        <taxon>Pseudomonadota</taxon>
        <taxon>Betaproteobacteria</taxon>
        <taxon>Rhodocyclales</taxon>
        <taxon>Zoogloeaceae</taxon>
        <taxon>Thauera</taxon>
    </lineage>
</organism>
<evidence type="ECO:0000259" key="8">
    <source>
        <dbReference type="Pfam" id="PF17287"/>
    </source>
</evidence>
<evidence type="ECO:0000256" key="5">
    <source>
        <dbReference type="SAM" id="SignalP"/>
    </source>
</evidence>
<keyword evidence="3" id="KW-0998">Cell outer membrane</keyword>
<dbReference type="InterPro" id="IPR013686">
    <property type="entry name" value="Polypept-transport_assoc_ShlB"/>
</dbReference>
<dbReference type="PANTHER" id="PTHR34597">
    <property type="entry name" value="SLR1661 PROTEIN"/>
    <property type="match status" value="1"/>
</dbReference>
<feature type="chain" id="PRO_5004128882" evidence="5">
    <location>
        <begin position="24"/>
        <end position="570"/>
    </location>
</feature>
<dbReference type="STRING" id="1123367.GCA_000621305_03107"/>
<dbReference type="Proteomes" id="UP000013232">
    <property type="component" value="Unassembled WGS sequence"/>
</dbReference>
<feature type="domain" description="Haemolysin activator HlyB C-terminal" evidence="6">
    <location>
        <begin position="216"/>
        <end position="534"/>
    </location>
</feature>
<gene>
    <name evidence="9" type="ORF">C666_04645</name>
</gene>
<protein>
    <submittedName>
        <fullName evidence="9">Hemolysin activation/secretion protein</fullName>
    </submittedName>
</protein>
<evidence type="ECO:0000256" key="2">
    <source>
        <dbReference type="ARBA" id="ARBA00022692"/>
    </source>
</evidence>
<feature type="domain" description="Polypeptide-transport-associated ShlB-type" evidence="7">
    <location>
        <begin position="79"/>
        <end position="156"/>
    </location>
</feature>
<dbReference type="InterPro" id="IPR027282">
    <property type="entry name" value="TPS"/>
</dbReference>
<dbReference type="GO" id="GO:0008320">
    <property type="term" value="F:protein transmembrane transporter activity"/>
    <property type="evidence" value="ECO:0007669"/>
    <property type="project" value="TreeGrafter"/>
</dbReference>
<feature type="region of interest" description="Disordered" evidence="4">
    <location>
        <begin position="25"/>
        <end position="44"/>
    </location>
</feature>
<dbReference type="Gene3D" id="3.10.20.310">
    <property type="entry name" value="membrane protein fhac"/>
    <property type="match status" value="1"/>
</dbReference>
<reference evidence="9 10" key="1">
    <citation type="submission" date="2012-09" db="EMBL/GenBank/DDBJ databases">
        <title>Draft Genome Sequences of 6 Strains from Genus Thauera.</title>
        <authorList>
            <person name="Liu B."/>
            <person name="Shapleigh J.P."/>
            <person name="Frostegard A.H."/>
        </authorList>
    </citation>
    <scope>NUCLEOTIDE SEQUENCE [LARGE SCALE GENOMIC DNA]</scope>
    <source>
        <strain evidence="10">47Lol / DSM 12138</strain>
    </source>
</reference>
<feature type="signal peptide" evidence="5">
    <location>
        <begin position="1"/>
        <end position="23"/>
    </location>
</feature>
<dbReference type="Gene3D" id="2.40.160.50">
    <property type="entry name" value="membrane protein fhac: a member of the omp85/tpsb transporter family"/>
    <property type="match status" value="1"/>
</dbReference>
<evidence type="ECO:0000313" key="9">
    <source>
        <dbReference type="EMBL" id="ENO89832.1"/>
    </source>
</evidence>
<evidence type="ECO:0000256" key="1">
    <source>
        <dbReference type="ARBA" id="ARBA00022452"/>
    </source>
</evidence>
<evidence type="ECO:0000259" key="6">
    <source>
        <dbReference type="Pfam" id="PF03865"/>
    </source>
</evidence>
<evidence type="ECO:0000313" key="10">
    <source>
        <dbReference type="Proteomes" id="UP000013232"/>
    </source>
</evidence>
<evidence type="ECO:0000256" key="3">
    <source>
        <dbReference type="ARBA" id="ARBA00023237"/>
    </source>
</evidence>
<keyword evidence="1" id="KW-0472">Membrane</keyword>
<dbReference type="InterPro" id="IPR005565">
    <property type="entry name" value="Hemolysn_activator_HlyB_C"/>
</dbReference>
<proteinExistence type="predicted"/>
<dbReference type="GO" id="GO:0046819">
    <property type="term" value="P:protein secretion by the type V secretion system"/>
    <property type="evidence" value="ECO:0007669"/>
    <property type="project" value="TreeGrafter"/>
</dbReference>